<evidence type="ECO:0000313" key="1">
    <source>
        <dbReference type="EMBL" id="MFC0348629.1"/>
    </source>
</evidence>
<organism evidence="1 2">
    <name type="scientific">Undibacterium danionis</name>
    <dbReference type="NCBI Taxonomy" id="1812100"/>
    <lineage>
        <taxon>Bacteria</taxon>
        <taxon>Pseudomonadati</taxon>
        <taxon>Pseudomonadota</taxon>
        <taxon>Betaproteobacteria</taxon>
        <taxon>Burkholderiales</taxon>
        <taxon>Oxalobacteraceae</taxon>
        <taxon>Undibacterium</taxon>
    </lineage>
</organism>
<dbReference type="EMBL" id="JBHLXJ010000002">
    <property type="protein sequence ID" value="MFC0348629.1"/>
    <property type="molecule type" value="Genomic_DNA"/>
</dbReference>
<evidence type="ECO:0008006" key="3">
    <source>
        <dbReference type="Google" id="ProtNLM"/>
    </source>
</evidence>
<proteinExistence type="predicted"/>
<keyword evidence="2" id="KW-1185">Reference proteome</keyword>
<reference evidence="1 2" key="1">
    <citation type="submission" date="2024-09" db="EMBL/GenBank/DDBJ databases">
        <authorList>
            <person name="Sun Q."/>
            <person name="Mori K."/>
        </authorList>
    </citation>
    <scope>NUCLEOTIDE SEQUENCE [LARGE SCALE GENOMIC DNA]</scope>
    <source>
        <strain evidence="1 2">CCM 8677</strain>
    </source>
</reference>
<evidence type="ECO:0000313" key="2">
    <source>
        <dbReference type="Proteomes" id="UP001589844"/>
    </source>
</evidence>
<comment type="caution">
    <text evidence="1">The sequence shown here is derived from an EMBL/GenBank/DDBJ whole genome shotgun (WGS) entry which is preliminary data.</text>
</comment>
<dbReference type="Proteomes" id="UP001589844">
    <property type="component" value="Unassembled WGS sequence"/>
</dbReference>
<accession>A0ABV6ICN0</accession>
<gene>
    <name evidence="1" type="ORF">ACFFJH_02325</name>
</gene>
<name>A0ABV6ICN0_9BURK</name>
<sequence length="225" mass="24937">MLRHQRVILLGMDINADKAFFPRGRRGSPGYIGDAAALYPQNDYMNQANVHLYKNGAVVNGWNEAGAVAIVNGATQTRDKGWSLLRHEVQHDMDQHLGRDAMADGRSFRRAIADYYEPDTEGFNKFNSRHVDAFYRALDAVGNKDVRRGLEVSHNIEIAPVAAGARVSNTQDAAVEALLQVIAGLTIADASYIFEQCPSMRAKIDRHLEGAARNRVLEDLEWASS</sequence>
<protein>
    <recommendedName>
        <fullName evidence="3">Large polyvalent protein-associated domain-containing protein</fullName>
    </recommendedName>
</protein>
<dbReference type="RefSeq" id="WP_390209755.1">
    <property type="nucleotide sequence ID" value="NZ_JBHLXJ010000002.1"/>
</dbReference>